<dbReference type="Gene3D" id="3.40.1190.10">
    <property type="entry name" value="Mur-like, catalytic domain"/>
    <property type="match status" value="1"/>
</dbReference>
<comment type="pathway">
    <text evidence="10 11">Cell wall biogenesis; peptidoglycan biosynthesis.</text>
</comment>
<comment type="function">
    <text evidence="10 11">Involved in cell wall formation. Catalyzes the final step in the synthesis of UDP-N-acetylmuramoyl-pentapeptide, the precursor of murein.</text>
</comment>
<keyword evidence="4 10" id="KW-0547">Nucleotide-binding</keyword>
<proteinExistence type="inferred from homology"/>
<dbReference type="PANTHER" id="PTHR43024">
    <property type="entry name" value="UDP-N-ACETYLMURAMOYL-TRIPEPTIDE--D-ALANYL-D-ALANINE LIGASE"/>
    <property type="match status" value="1"/>
</dbReference>
<dbReference type="UniPathway" id="UPA00219"/>
<dbReference type="GO" id="GO:0005737">
    <property type="term" value="C:cytoplasm"/>
    <property type="evidence" value="ECO:0007669"/>
    <property type="project" value="UniProtKB-SubCell"/>
</dbReference>
<keyword evidence="7 10" id="KW-0573">Peptidoglycan synthesis</keyword>
<dbReference type="InterPro" id="IPR000713">
    <property type="entry name" value="Mur_ligase_N"/>
</dbReference>
<gene>
    <name evidence="10 15" type="primary">murF</name>
    <name evidence="15" type="ORF">HRbin17_01234</name>
</gene>
<dbReference type="AlphaFoldDB" id="A0A2H5XBZ5"/>
<feature type="domain" description="Mur ligase central" evidence="14">
    <location>
        <begin position="111"/>
        <end position="306"/>
    </location>
</feature>
<dbReference type="NCBIfam" id="TIGR01143">
    <property type="entry name" value="murF"/>
    <property type="match status" value="1"/>
</dbReference>
<comment type="caution">
    <text evidence="15">The sequence shown here is derived from an EMBL/GenBank/DDBJ whole genome shotgun (WGS) entry which is preliminary data.</text>
</comment>
<dbReference type="GO" id="GO:0009252">
    <property type="term" value="P:peptidoglycan biosynthetic process"/>
    <property type="evidence" value="ECO:0007669"/>
    <property type="project" value="UniProtKB-UniRule"/>
</dbReference>
<feature type="domain" description="Mur ligase N-terminal catalytic" evidence="12">
    <location>
        <begin position="26"/>
        <end position="95"/>
    </location>
</feature>
<organism evidence="15 16">
    <name type="scientific">Candidatus Fervidibacter japonicus</name>
    <dbReference type="NCBI Taxonomy" id="2035412"/>
    <lineage>
        <taxon>Bacteria</taxon>
        <taxon>Candidatus Fervidibacterota</taxon>
        <taxon>Candidatus Fervidibacter</taxon>
    </lineage>
</organism>
<evidence type="ECO:0000256" key="5">
    <source>
        <dbReference type="ARBA" id="ARBA00022840"/>
    </source>
</evidence>
<dbReference type="Proteomes" id="UP000236173">
    <property type="component" value="Unassembled WGS sequence"/>
</dbReference>
<dbReference type="EMBL" id="BEHT01000014">
    <property type="protein sequence ID" value="GBC98720.1"/>
    <property type="molecule type" value="Genomic_DNA"/>
</dbReference>
<evidence type="ECO:0000256" key="2">
    <source>
        <dbReference type="ARBA" id="ARBA00022598"/>
    </source>
</evidence>
<dbReference type="Pfam" id="PF01225">
    <property type="entry name" value="Mur_ligase"/>
    <property type="match status" value="1"/>
</dbReference>
<keyword evidence="5 10" id="KW-0067">ATP-binding</keyword>
<dbReference type="InterPro" id="IPR004101">
    <property type="entry name" value="Mur_ligase_C"/>
</dbReference>
<dbReference type="EC" id="6.3.2.10" evidence="10 11"/>
<dbReference type="InterPro" id="IPR036565">
    <property type="entry name" value="Mur-like_cat_sf"/>
</dbReference>
<evidence type="ECO:0000256" key="9">
    <source>
        <dbReference type="ARBA" id="ARBA00023316"/>
    </source>
</evidence>
<comment type="catalytic activity">
    <reaction evidence="10 11">
        <text>D-alanyl-D-alanine + UDP-N-acetyl-alpha-D-muramoyl-L-alanyl-gamma-D-glutamyl-meso-2,6-diaminopimelate + ATP = UDP-N-acetyl-alpha-D-muramoyl-L-alanyl-gamma-D-glutamyl-meso-2,6-diaminopimeloyl-D-alanyl-D-alanine + ADP + phosphate + H(+)</text>
        <dbReference type="Rhea" id="RHEA:28374"/>
        <dbReference type="ChEBI" id="CHEBI:15378"/>
        <dbReference type="ChEBI" id="CHEBI:30616"/>
        <dbReference type="ChEBI" id="CHEBI:43474"/>
        <dbReference type="ChEBI" id="CHEBI:57822"/>
        <dbReference type="ChEBI" id="CHEBI:61386"/>
        <dbReference type="ChEBI" id="CHEBI:83905"/>
        <dbReference type="ChEBI" id="CHEBI:456216"/>
        <dbReference type="EC" id="6.3.2.10"/>
    </reaction>
</comment>
<keyword evidence="1 10" id="KW-0963">Cytoplasm</keyword>
<dbReference type="GO" id="GO:0008360">
    <property type="term" value="P:regulation of cell shape"/>
    <property type="evidence" value="ECO:0007669"/>
    <property type="project" value="UniProtKB-KW"/>
</dbReference>
<evidence type="ECO:0000259" key="13">
    <source>
        <dbReference type="Pfam" id="PF02875"/>
    </source>
</evidence>
<evidence type="ECO:0000256" key="8">
    <source>
        <dbReference type="ARBA" id="ARBA00023306"/>
    </source>
</evidence>
<dbReference type="PANTHER" id="PTHR43024:SF1">
    <property type="entry name" value="UDP-N-ACETYLMURAMOYL-TRIPEPTIDE--D-ALANYL-D-ALANINE LIGASE"/>
    <property type="match status" value="1"/>
</dbReference>
<evidence type="ECO:0000259" key="14">
    <source>
        <dbReference type="Pfam" id="PF08245"/>
    </source>
</evidence>
<dbReference type="InterPro" id="IPR013221">
    <property type="entry name" value="Mur_ligase_cen"/>
</dbReference>
<dbReference type="Gene3D" id="3.90.190.20">
    <property type="entry name" value="Mur ligase, C-terminal domain"/>
    <property type="match status" value="1"/>
</dbReference>
<feature type="domain" description="Mur ligase C-terminal" evidence="13">
    <location>
        <begin position="338"/>
        <end position="454"/>
    </location>
</feature>
<dbReference type="InterPro" id="IPR005863">
    <property type="entry name" value="UDP-N-AcMur_synth"/>
</dbReference>
<dbReference type="InterPro" id="IPR051046">
    <property type="entry name" value="MurCDEF_CellWall_CoF430Synth"/>
</dbReference>
<evidence type="ECO:0000256" key="6">
    <source>
        <dbReference type="ARBA" id="ARBA00022960"/>
    </source>
</evidence>
<evidence type="ECO:0000256" key="10">
    <source>
        <dbReference type="HAMAP-Rule" id="MF_02019"/>
    </source>
</evidence>
<keyword evidence="2 10" id="KW-0436">Ligase</keyword>
<dbReference type="GO" id="GO:0051301">
    <property type="term" value="P:cell division"/>
    <property type="evidence" value="ECO:0007669"/>
    <property type="project" value="UniProtKB-KW"/>
</dbReference>
<keyword evidence="9 10" id="KW-0961">Cell wall biogenesis/degradation</keyword>
<dbReference type="InterPro" id="IPR036615">
    <property type="entry name" value="Mur_ligase_C_dom_sf"/>
</dbReference>
<dbReference type="GO" id="GO:0071555">
    <property type="term" value="P:cell wall organization"/>
    <property type="evidence" value="ECO:0007669"/>
    <property type="project" value="UniProtKB-KW"/>
</dbReference>
<dbReference type="Pfam" id="PF08245">
    <property type="entry name" value="Mur_ligase_M"/>
    <property type="match status" value="1"/>
</dbReference>
<evidence type="ECO:0000313" key="15">
    <source>
        <dbReference type="EMBL" id="GBC98720.1"/>
    </source>
</evidence>
<evidence type="ECO:0000256" key="7">
    <source>
        <dbReference type="ARBA" id="ARBA00022984"/>
    </source>
</evidence>
<dbReference type="GO" id="GO:0047480">
    <property type="term" value="F:UDP-N-acetylmuramoyl-tripeptide-D-alanyl-D-alanine ligase activity"/>
    <property type="evidence" value="ECO:0007669"/>
    <property type="project" value="UniProtKB-UniRule"/>
</dbReference>
<keyword evidence="8 10" id="KW-0131">Cell cycle</keyword>
<sequence>MLPLSLRQIAAWVRGQLHNAVGSETVTGVSTDSRTVRRGELFVALKGERFDGHAFVADAAQKGAVAAIVQRLLPLTLPQIVVADPLRALGELAAHYLHHLQSQSAFHIIAVTGSSGKTTTKTMIAAILQAVMPTVVAPESFNNEIGVPLTVLQLELHHRAAVLEYAMRKKGDITYLCRIAPPDIAVITNIGTAHIGLLGSRQAIAEAKAEILGGWQLAPNSDPYDFAAIAVLPADDDFAEFLRQRAKGKVITFGFAPTAEVRGLDCCVDWDGTTLTATDGKQTVTVRLPTWGEHNARNALAALAAAKAMGIDWAVAAEALARFAPPKMRWQRQWLEPPGCWVINDAYNANPDSVKAALRTLKALPAPRRVAVLGEMLELGAFHEQGHYEVGQVAAETVDLLIVVGDGAKAIVDGAVAAGMPADCIVTFASVAETRKRWRQLLRAGDVVLLKASRAVGLEHLLNNGVRSEGGSPEPPTNGRKP</sequence>
<dbReference type="SUPFAM" id="SSF53244">
    <property type="entry name" value="MurD-like peptide ligases, peptide-binding domain"/>
    <property type="match status" value="1"/>
</dbReference>
<evidence type="ECO:0000256" key="3">
    <source>
        <dbReference type="ARBA" id="ARBA00022618"/>
    </source>
</evidence>
<dbReference type="InterPro" id="IPR035911">
    <property type="entry name" value="MurE/MurF_N"/>
</dbReference>
<dbReference type="SUPFAM" id="SSF53623">
    <property type="entry name" value="MurD-like peptide ligases, catalytic domain"/>
    <property type="match status" value="1"/>
</dbReference>
<evidence type="ECO:0000256" key="1">
    <source>
        <dbReference type="ARBA" id="ARBA00022490"/>
    </source>
</evidence>
<dbReference type="HAMAP" id="MF_02019">
    <property type="entry name" value="MurF"/>
    <property type="match status" value="1"/>
</dbReference>
<comment type="subcellular location">
    <subcellularLocation>
        <location evidence="10 11">Cytoplasm</location>
    </subcellularLocation>
</comment>
<dbReference type="GO" id="GO:0008766">
    <property type="term" value="F:UDP-N-acetylmuramoylalanyl-D-glutamyl-2,6-diaminopimelate-D-alanyl-D-alanine ligase activity"/>
    <property type="evidence" value="ECO:0007669"/>
    <property type="project" value="RHEA"/>
</dbReference>
<dbReference type="SUPFAM" id="SSF63418">
    <property type="entry name" value="MurE/MurF N-terminal domain"/>
    <property type="match status" value="1"/>
</dbReference>
<protein>
    <recommendedName>
        <fullName evidence="10 11">UDP-N-acetylmuramoyl-tripeptide--D-alanyl-D-alanine ligase</fullName>
        <ecNumber evidence="10 11">6.3.2.10</ecNumber>
    </recommendedName>
    <alternativeName>
        <fullName evidence="10">D-alanyl-D-alanine-adding enzyme</fullName>
    </alternativeName>
</protein>
<evidence type="ECO:0000256" key="11">
    <source>
        <dbReference type="RuleBase" id="RU004136"/>
    </source>
</evidence>
<evidence type="ECO:0000259" key="12">
    <source>
        <dbReference type="Pfam" id="PF01225"/>
    </source>
</evidence>
<accession>A0A2H5XBZ5</accession>
<evidence type="ECO:0000313" key="16">
    <source>
        <dbReference type="Proteomes" id="UP000236173"/>
    </source>
</evidence>
<keyword evidence="6 10" id="KW-0133">Cell shape</keyword>
<reference evidence="16" key="1">
    <citation type="submission" date="2017-09" db="EMBL/GenBank/DDBJ databases">
        <title>Metaegenomics of thermophilic ammonia-oxidizing enrichment culture.</title>
        <authorList>
            <person name="Kato S."/>
            <person name="Suzuki K."/>
        </authorList>
    </citation>
    <scope>NUCLEOTIDE SEQUENCE [LARGE SCALE GENOMIC DNA]</scope>
</reference>
<dbReference type="GO" id="GO:0005524">
    <property type="term" value="F:ATP binding"/>
    <property type="evidence" value="ECO:0007669"/>
    <property type="project" value="UniProtKB-UniRule"/>
</dbReference>
<feature type="binding site" evidence="10">
    <location>
        <begin position="113"/>
        <end position="119"/>
    </location>
    <ligand>
        <name>ATP</name>
        <dbReference type="ChEBI" id="CHEBI:30616"/>
    </ligand>
</feature>
<dbReference type="Pfam" id="PF02875">
    <property type="entry name" value="Mur_ligase_C"/>
    <property type="match status" value="1"/>
</dbReference>
<name>A0A2H5XBZ5_9BACT</name>
<comment type="similarity">
    <text evidence="10">Belongs to the MurCDEF family. MurF subfamily.</text>
</comment>
<dbReference type="Gene3D" id="3.40.1390.10">
    <property type="entry name" value="MurE/MurF, N-terminal domain"/>
    <property type="match status" value="1"/>
</dbReference>
<keyword evidence="3 10" id="KW-0132">Cell division</keyword>
<evidence type="ECO:0000256" key="4">
    <source>
        <dbReference type="ARBA" id="ARBA00022741"/>
    </source>
</evidence>